<protein>
    <recommendedName>
        <fullName evidence="1">KAP NTPase domain-containing protein</fullName>
    </recommendedName>
</protein>
<name>A0A2T4U4P3_9BACI</name>
<comment type="caution">
    <text evidence="2">The sequence shown here is derived from an EMBL/GenBank/DDBJ whole genome shotgun (WGS) entry which is preliminary data.</text>
</comment>
<dbReference type="Proteomes" id="UP000240509">
    <property type="component" value="Unassembled WGS sequence"/>
</dbReference>
<evidence type="ECO:0000313" key="2">
    <source>
        <dbReference type="EMBL" id="PTL38363.1"/>
    </source>
</evidence>
<dbReference type="EMBL" id="PZJJ01000019">
    <property type="protein sequence ID" value="PTL38363.1"/>
    <property type="molecule type" value="Genomic_DNA"/>
</dbReference>
<dbReference type="InterPro" id="IPR011646">
    <property type="entry name" value="KAP_P-loop"/>
</dbReference>
<sequence>MESFYKILENYLKRKDTDYAIHVNGNWGSGKTYFLKNDVRQHLEKKDGEWQIIYISLNGIRTLEEISDKVFMEVISLIKFSNQGKGINTGKVISTTTSLLKNINSINIGGLGVGASMDLAESINKVQEYINNNIKRNILLCFDDLERIDDELPLKSVLGLILCQETRHV</sequence>
<dbReference type="Gene3D" id="3.40.50.300">
    <property type="entry name" value="P-loop containing nucleotide triphosphate hydrolases"/>
    <property type="match status" value="1"/>
</dbReference>
<reference evidence="2 3" key="1">
    <citation type="submission" date="2018-03" db="EMBL/GenBank/DDBJ databases">
        <title>Alkalicoccus saliphilus sp. nov., isolated from a mineral pool.</title>
        <authorList>
            <person name="Zhao B."/>
        </authorList>
    </citation>
    <scope>NUCLEOTIDE SEQUENCE [LARGE SCALE GENOMIC DNA]</scope>
    <source>
        <strain evidence="2 3">6AG</strain>
    </source>
</reference>
<dbReference type="Pfam" id="PF07693">
    <property type="entry name" value="KAP_NTPase"/>
    <property type="match status" value="1"/>
</dbReference>
<feature type="domain" description="KAP NTPase" evidence="1">
    <location>
        <begin position="4"/>
        <end position="151"/>
    </location>
</feature>
<organism evidence="2 3">
    <name type="scientific">Alkalicoccus saliphilus</name>
    <dbReference type="NCBI Taxonomy" id="200989"/>
    <lineage>
        <taxon>Bacteria</taxon>
        <taxon>Bacillati</taxon>
        <taxon>Bacillota</taxon>
        <taxon>Bacilli</taxon>
        <taxon>Bacillales</taxon>
        <taxon>Bacillaceae</taxon>
        <taxon>Alkalicoccus</taxon>
    </lineage>
</organism>
<gene>
    <name evidence="2" type="ORF">C6Y45_11420</name>
</gene>
<dbReference type="InterPro" id="IPR027417">
    <property type="entry name" value="P-loop_NTPase"/>
</dbReference>
<evidence type="ECO:0000259" key="1">
    <source>
        <dbReference type="Pfam" id="PF07693"/>
    </source>
</evidence>
<dbReference type="RefSeq" id="WP_107585355.1">
    <property type="nucleotide sequence ID" value="NZ_PZJJ01000019.1"/>
</dbReference>
<keyword evidence="3" id="KW-1185">Reference proteome</keyword>
<dbReference type="OrthoDB" id="396512at2"/>
<dbReference type="SUPFAM" id="SSF52540">
    <property type="entry name" value="P-loop containing nucleoside triphosphate hydrolases"/>
    <property type="match status" value="1"/>
</dbReference>
<proteinExistence type="predicted"/>
<accession>A0A2T4U4P3</accession>
<dbReference type="AlphaFoldDB" id="A0A2T4U4P3"/>
<evidence type="ECO:0000313" key="3">
    <source>
        <dbReference type="Proteomes" id="UP000240509"/>
    </source>
</evidence>